<reference evidence="1" key="2">
    <citation type="journal article" date="2015" name="Fish Shellfish Immunol.">
        <title>Early steps in the European eel (Anguilla anguilla)-Vibrio vulnificus interaction in the gills: Role of the RtxA13 toxin.</title>
        <authorList>
            <person name="Callol A."/>
            <person name="Pajuelo D."/>
            <person name="Ebbesson L."/>
            <person name="Teles M."/>
            <person name="MacKenzie S."/>
            <person name="Amaro C."/>
        </authorList>
    </citation>
    <scope>NUCLEOTIDE SEQUENCE</scope>
</reference>
<name>A0A0E9RSH3_ANGAN</name>
<sequence length="8" mass="717">MGVLGPSG</sequence>
<accession>A0A0E9RSH3</accession>
<proteinExistence type="predicted"/>
<dbReference type="EMBL" id="GBXM01076431">
    <property type="protein sequence ID" value="JAH32146.1"/>
    <property type="molecule type" value="Transcribed_RNA"/>
</dbReference>
<reference evidence="1" key="1">
    <citation type="submission" date="2014-11" db="EMBL/GenBank/DDBJ databases">
        <authorList>
            <person name="Amaro Gonzalez C."/>
        </authorList>
    </citation>
    <scope>NUCLEOTIDE SEQUENCE</scope>
</reference>
<protein>
    <submittedName>
        <fullName evidence="1">Uncharacterized protein</fullName>
    </submittedName>
</protein>
<evidence type="ECO:0000313" key="1">
    <source>
        <dbReference type="EMBL" id="JAH32146.1"/>
    </source>
</evidence>
<organism evidence="1">
    <name type="scientific">Anguilla anguilla</name>
    <name type="common">European freshwater eel</name>
    <name type="synonym">Muraena anguilla</name>
    <dbReference type="NCBI Taxonomy" id="7936"/>
    <lineage>
        <taxon>Eukaryota</taxon>
        <taxon>Metazoa</taxon>
        <taxon>Chordata</taxon>
        <taxon>Craniata</taxon>
        <taxon>Vertebrata</taxon>
        <taxon>Euteleostomi</taxon>
        <taxon>Actinopterygii</taxon>
        <taxon>Neopterygii</taxon>
        <taxon>Teleostei</taxon>
        <taxon>Anguilliformes</taxon>
        <taxon>Anguillidae</taxon>
        <taxon>Anguilla</taxon>
    </lineage>
</organism>